<evidence type="ECO:0000313" key="4">
    <source>
        <dbReference type="EMBL" id="PAA90402.1"/>
    </source>
</evidence>
<dbReference type="AlphaFoldDB" id="A0A267DPR3"/>
<reference evidence="3 5" key="1">
    <citation type="submission" date="2017-06" db="EMBL/GenBank/DDBJ databases">
        <title>A platform for efficient transgenesis in Macrostomum lignano, a flatworm model organism for stem cell research.</title>
        <authorList>
            <person name="Berezikov E."/>
        </authorList>
    </citation>
    <scope>NUCLEOTIDE SEQUENCE [LARGE SCALE GENOMIC DNA]</scope>
    <source>
        <strain evidence="3">DV1</strain>
        <tissue evidence="3">Whole organism</tissue>
    </source>
</reference>
<feature type="non-terminal residue" evidence="3">
    <location>
        <position position="1"/>
    </location>
</feature>
<name>A0A267DPR3_9PLAT</name>
<dbReference type="Proteomes" id="UP000215902">
    <property type="component" value="Unassembled WGS sequence"/>
</dbReference>
<protein>
    <submittedName>
        <fullName evidence="3">Uncharacterized protein</fullName>
    </submittedName>
</protein>
<dbReference type="EMBL" id="NIVC01003469">
    <property type="protein sequence ID" value="PAA51293.1"/>
    <property type="molecule type" value="Genomic_DNA"/>
</dbReference>
<accession>A0A267DPR3</accession>
<sequence>RVSPNGLQNAILNNSKKIITKMPPILLRSILATYFLIALTLTLSNEAEGCPRRVKGAFSNRIPKPPPPKAKFNPEEAGSHLANPRLAGRLNNKLPPGAAM</sequence>
<feature type="transmembrane region" description="Helical" evidence="2">
    <location>
        <begin position="25"/>
        <end position="43"/>
    </location>
</feature>
<keyword evidence="2" id="KW-0812">Transmembrane</keyword>
<evidence type="ECO:0000313" key="5">
    <source>
        <dbReference type="Proteomes" id="UP000215902"/>
    </source>
</evidence>
<proteinExistence type="predicted"/>
<feature type="region of interest" description="Disordered" evidence="1">
    <location>
        <begin position="58"/>
        <end position="100"/>
    </location>
</feature>
<evidence type="ECO:0000313" key="3">
    <source>
        <dbReference type="EMBL" id="PAA51293.1"/>
    </source>
</evidence>
<evidence type="ECO:0000256" key="2">
    <source>
        <dbReference type="SAM" id="Phobius"/>
    </source>
</evidence>
<keyword evidence="5" id="KW-1185">Reference proteome</keyword>
<organism evidence="3 5">
    <name type="scientific">Macrostomum lignano</name>
    <dbReference type="NCBI Taxonomy" id="282301"/>
    <lineage>
        <taxon>Eukaryota</taxon>
        <taxon>Metazoa</taxon>
        <taxon>Spiralia</taxon>
        <taxon>Lophotrochozoa</taxon>
        <taxon>Platyhelminthes</taxon>
        <taxon>Rhabditophora</taxon>
        <taxon>Macrostomorpha</taxon>
        <taxon>Macrostomida</taxon>
        <taxon>Macrostomidae</taxon>
        <taxon>Macrostomum</taxon>
    </lineage>
</organism>
<keyword evidence="2" id="KW-0472">Membrane</keyword>
<keyword evidence="2" id="KW-1133">Transmembrane helix</keyword>
<evidence type="ECO:0000256" key="1">
    <source>
        <dbReference type="SAM" id="MobiDB-lite"/>
    </source>
</evidence>
<dbReference type="EMBL" id="NIVC01000110">
    <property type="protein sequence ID" value="PAA90402.1"/>
    <property type="molecule type" value="Genomic_DNA"/>
</dbReference>
<gene>
    <name evidence="4" type="ORF">BOX15_Mlig013154g1</name>
    <name evidence="3" type="ORF">BOX15_Mlig013154g2</name>
</gene>
<comment type="caution">
    <text evidence="3">The sequence shown here is derived from an EMBL/GenBank/DDBJ whole genome shotgun (WGS) entry which is preliminary data.</text>
</comment>